<comment type="similarity">
    <text evidence="2 10">Belongs to the purine nucleoside phosphorylase YfiH/LACC1 family.</text>
</comment>
<keyword evidence="4" id="KW-0479">Metal-binding</keyword>
<organism evidence="11 12">
    <name type="scientific">Aureimonas pseudogalii</name>
    <dbReference type="NCBI Taxonomy" id="1744844"/>
    <lineage>
        <taxon>Bacteria</taxon>
        <taxon>Pseudomonadati</taxon>
        <taxon>Pseudomonadota</taxon>
        <taxon>Alphaproteobacteria</taxon>
        <taxon>Hyphomicrobiales</taxon>
        <taxon>Aurantimonadaceae</taxon>
        <taxon>Aureimonas</taxon>
    </lineage>
</organism>
<reference evidence="11 12" key="1">
    <citation type="submission" date="2020-08" db="EMBL/GenBank/DDBJ databases">
        <title>Genomic Encyclopedia of Type Strains, Phase IV (KMG-IV): sequencing the most valuable type-strain genomes for metagenomic binning, comparative biology and taxonomic classification.</title>
        <authorList>
            <person name="Goeker M."/>
        </authorList>
    </citation>
    <scope>NUCLEOTIDE SEQUENCE [LARGE SCALE GENOMIC DNA]</scope>
    <source>
        <strain evidence="11 12">DSM 102238</strain>
    </source>
</reference>
<evidence type="ECO:0000256" key="10">
    <source>
        <dbReference type="RuleBase" id="RU361274"/>
    </source>
</evidence>
<dbReference type="RefSeq" id="WP_183199470.1">
    <property type="nucleotide sequence ID" value="NZ_JACIEK010000003.1"/>
</dbReference>
<evidence type="ECO:0000256" key="5">
    <source>
        <dbReference type="ARBA" id="ARBA00022801"/>
    </source>
</evidence>
<name>A0A7W6H4B2_9HYPH</name>
<sequence>MLDPRLESASHLVDAGVVRDERLSVLPGLRHAFFTRRGGVSTGIYTSLNAGSGSHDAPEAVHENRERAMRYLGLTVADLASPWQVHSPDVAIVDEPFGADRPKADAVVTKVRGLALGILTADCGPVLFADAHNGVVGAAHAGWRGALGGVLDNTVSAMESLGAERGAITAVLGPCITQPNYEVGAEMMAGFLDENPANERFFAAGTQGDKRQFDLPGYVVARLAALGVAAGFVGRCTYAEEERFFSFRRTTHRGEPDYGRQLSAIVLA</sequence>
<dbReference type="PANTHER" id="PTHR30616">
    <property type="entry name" value="UNCHARACTERIZED PROTEIN YFIH"/>
    <property type="match status" value="1"/>
</dbReference>
<evidence type="ECO:0000256" key="8">
    <source>
        <dbReference type="ARBA" id="ARBA00048968"/>
    </source>
</evidence>
<keyword evidence="6" id="KW-0862">Zinc</keyword>
<dbReference type="CDD" id="cd16833">
    <property type="entry name" value="YfiH"/>
    <property type="match status" value="1"/>
</dbReference>
<evidence type="ECO:0000256" key="1">
    <source>
        <dbReference type="ARBA" id="ARBA00000553"/>
    </source>
</evidence>
<comment type="catalytic activity">
    <reaction evidence="8">
        <text>adenosine + phosphate = alpha-D-ribose 1-phosphate + adenine</text>
        <dbReference type="Rhea" id="RHEA:27642"/>
        <dbReference type="ChEBI" id="CHEBI:16335"/>
        <dbReference type="ChEBI" id="CHEBI:16708"/>
        <dbReference type="ChEBI" id="CHEBI:43474"/>
        <dbReference type="ChEBI" id="CHEBI:57720"/>
        <dbReference type="EC" id="2.4.2.1"/>
    </reaction>
    <physiologicalReaction direction="left-to-right" evidence="8">
        <dbReference type="Rhea" id="RHEA:27643"/>
    </physiologicalReaction>
</comment>
<dbReference type="Pfam" id="PF02578">
    <property type="entry name" value="Cu-oxidase_4"/>
    <property type="match status" value="1"/>
</dbReference>
<keyword evidence="5" id="KW-0378">Hydrolase</keyword>
<evidence type="ECO:0000256" key="9">
    <source>
        <dbReference type="ARBA" id="ARBA00049893"/>
    </source>
</evidence>
<dbReference type="GO" id="GO:0017061">
    <property type="term" value="F:S-methyl-5-thioadenosine phosphorylase activity"/>
    <property type="evidence" value="ECO:0007669"/>
    <property type="project" value="UniProtKB-EC"/>
</dbReference>
<comment type="catalytic activity">
    <reaction evidence="9">
        <text>S-methyl-5'-thioadenosine + phosphate = 5-(methylsulfanyl)-alpha-D-ribose 1-phosphate + adenine</text>
        <dbReference type="Rhea" id="RHEA:11852"/>
        <dbReference type="ChEBI" id="CHEBI:16708"/>
        <dbReference type="ChEBI" id="CHEBI:17509"/>
        <dbReference type="ChEBI" id="CHEBI:43474"/>
        <dbReference type="ChEBI" id="CHEBI:58533"/>
        <dbReference type="EC" id="2.4.2.28"/>
    </reaction>
    <physiologicalReaction direction="left-to-right" evidence="9">
        <dbReference type="Rhea" id="RHEA:11853"/>
    </physiologicalReaction>
</comment>
<evidence type="ECO:0000313" key="11">
    <source>
        <dbReference type="EMBL" id="MBB3997923.1"/>
    </source>
</evidence>
<dbReference type="Gene3D" id="3.60.140.10">
    <property type="entry name" value="CNF1/YfiH-like putative cysteine hydrolases"/>
    <property type="match status" value="1"/>
</dbReference>
<comment type="catalytic activity">
    <reaction evidence="7">
        <text>adenosine + H2O + H(+) = inosine + NH4(+)</text>
        <dbReference type="Rhea" id="RHEA:24408"/>
        <dbReference type="ChEBI" id="CHEBI:15377"/>
        <dbReference type="ChEBI" id="CHEBI:15378"/>
        <dbReference type="ChEBI" id="CHEBI:16335"/>
        <dbReference type="ChEBI" id="CHEBI:17596"/>
        <dbReference type="ChEBI" id="CHEBI:28938"/>
        <dbReference type="EC" id="3.5.4.4"/>
    </reaction>
    <physiologicalReaction direction="left-to-right" evidence="7">
        <dbReference type="Rhea" id="RHEA:24409"/>
    </physiologicalReaction>
</comment>
<keyword evidence="12" id="KW-1185">Reference proteome</keyword>
<dbReference type="GO" id="GO:0005507">
    <property type="term" value="F:copper ion binding"/>
    <property type="evidence" value="ECO:0007669"/>
    <property type="project" value="TreeGrafter"/>
</dbReference>
<dbReference type="GO" id="GO:0016787">
    <property type="term" value="F:hydrolase activity"/>
    <property type="evidence" value="ECO:0007669"/>
    <property type="project" value="UniProtKB-KW"/>
</dbReference>
<evidence type="ECO:0000256" key="2">
    <source>
        <dbReference type="ARBA" id="ARBA00007353"/>
    </source>
</evidence>
<evidence type="ECO:0000256" key="3">
    <source>
        <dbReference type="ARBA" id="ARBA00022679"/>
    </source>
</evidence>
<evidence type="ECO:0000256" key="4">
    <source>
        <dbReference type="ARBA" id="ARBA00022723"/>
    </source>
</evidence>
<dbReference type="SUPFAM" id="SSF64438">
    <property type="entry name" value="CNF1/YfiH-like putative cysteine hydrolases"/>
    <property type="match status" value="1"/>
</dbReference>
<comment type="catalytic activity">
    <reaction evidence="1">
        <text>inosine + phosphate = alpha-D-ribose 1-phosphate + hypoxanthine</text>
        <dbReference type="Rhea" id="RHEA:27646"/>
        <dbReference type="ChEBI" id="CHEBI:17368"/>
        <dbReference type="ChEBI" id="CHEBI:17596"/>
        <dbReference type="ChEBI" id="CHEBI:43474"/>
        <dbReference type="ChEBI" id="CHEBI:57720"/>
        <dbReference type="EC" id="2.4.2.1"/>
    </reaction>
    <physiologicalReaction direction="left-to-right" evidence="1">
        <dbReference type="Rhea" id="RHEA:27647"/>
    </physiologicalReaction>
</comment>
<proteinExistence type="inferred from homology"/>
<protein>
    <recommendedName>
        <fullName evidence="10">Purine nucleoside phosphorylase</fullName>
    </recommendedName>
</protein>
<dbReference type="EMBL" id="JACIEK010000003">
    <property type="protein sequence ID" value="MBB3997923.1"/>
    <property type="molecule type" value="Genomic_DNA"/>
</dbReference>
<accession>A0A7W6H4B2</accession>
<comment type="caution">
    <text evidence="11">The sequence shown here is derived from an EMBL/GenBank/DDBJ whole genome shotgun (WGS) entry which is preliminary data.</text>
</comment>
<dbReference type="PANTHER" id="PTHR30616:SF2">
    <property type="entry name" value="PURINE NUCLEOSIDE PHOSPHORYLASE LACC1"/>
    <property type="match status" value="1"/>
</dbReference>
<evidence type="ECO:0000256" key="6">
    <source>
        <dbReference type="ARBA" id="ARBA00022833"/>
    </source>
</evidence>
<dbReference type="NCBIfam" id="TIGR00726">
    <property type="entry name" value="peptidoglycan editing factor PgeF"/>
    <property type="match status" value="1"/>
</dbReference>
<gene>
    <name evidence="11" type="ORF">GGR04_001761</name>
</gene>
<dbReference type="InterPro" id="IPR038371">
    <property type="entry name" value="Cu_polyphenol_OxRdtase_sf"/>
</dbReference>
<dbReference type="InterPro" id="IPR011324">
    <property type="entry name" value="Cytotoxic_necrot_fac-like_cat"/>
</dbReference>
<dbReference type="InterPro" id="IPR003730">
    <property type="entry name" value="Cu_polyphenol_OxRdtase"/>
</dbReference>
<dbReference type="AlphaFoldDB" id="A0A7W6H4B2"/>
<keyword evidence="3" id="KW-0808">Transferase</keyword>
<dbReference type="Proteomes" id="UP000542776">
    <property type="component" value="Unassembled WGS sequence"/>
</dbReference>
<evidence type="ECO:0000313" key="12">
    <source>
        <dbReference type="Proteomes" id="UP000542776"/>
    </source>
</evidence>
<evidence type="ECO:0000256" key="7">
    <source>
        <dbReference type="ARBA" id="ARBA00047989"/>
    </source>
</evidence>